<accession>A0AAV3P0J7</accession>
<name>A0AAV3P0J7_LITER</name>
<comment type="caution">
    <text evidence="2">The sequence shown here is derived from an EMBL/GenBank/DDBJ whole genome shotgun (WGS) entry which is preliminary data.</text>
</comment>
<keyword evidence="3" id="KW-1185">Reference proteome</keyword>
<dbReference type="AlphaFoldDB" id="A0AAV3P0J7"/>
<proteinExistence type="predicted"/>
<dbReference type="Proteomes" id="UP001454036">
    <property type="component" value="Unassembled WGS sequence"/>
</dbReference>
<protein>
    <recommendedName>
        <fullName evidence="4">DUF4378 domain-containing protein</fullName>
    </recommendedName>
</protein>
<dbReference type="EMBL" id="BAABME010016051">
    <property type="protein sequence ID" value="GAA0144231.1"/>
    <property type="molecule type" value="Genomic_DNA"/>
</dbReference>
<organism evidence="2 3">
    <name type="scientific">Lithospermum erythrorhizon</name>
    <name type="common">Purple gromwell</name>
    <name type="synonym">Lithospermum officinale var. erythrorhizon</name>
    <dbReference type="NCBI Taxonomy" id="34254"/>
    <lineage>
        <taxon>Eukaryota</taxon>
        <taxon>Viridiplantae</taxon>
        <taxon>Streptophyta</taxon>
        <taxon>Embryophyta</taxon>
        <taxon>Tracheophyta</taxon>
        <taxon>Spermatophyta</taxon>
        <taxon>Magnoliopsida</taxon>
        <taxon>eudicotyledons</taxon>
        <taxon>Gunneridae</taxon>
        <taxon>Pentapetalae</taxon>
        <taxon>asterids</taxon>
        <taxon>lamiids</taxon>
        <taxon>Boraginales</taxon>
        <taxon>Boraginaceae</taxon>
        <taxon>Boraginoideae</taxon>
        <taxon>Lithospermeae</taxon>
        <taxon>Lithospermum</taxon>
    </lineage>
</organism>
<feature type="compositionally biased region" description="Basic and acidic residues" evidence="1">
    <location>
        <begin position="46"/>
        <end position="63"/>
    </location>
</feature>
<feature type="compositionally biased region" description="Basic and acidic residues" evidence="1">
    <location>
        <begin position="206"/>
        <end position="217"/>
    </location>
</feature>
<evidence type="ECO:0000256" key="1">
    <source>
        <dbReference type="SAM" id="MobiDB-lite"/>
    </source>
</evidence>
<feature type="region of interest" description="Disordered" evidence="1">
    <location>
        <begin position="46"/>
        <end position="89"/>
    </location>
</feature>
<evidence type="ECO:0000313" key="3">
    <source>
        <dbReference type="Proteomes" id="UP001454036"/>
    </source>
</evidence>
<dbReference type="PANTHER" id="PTHR34282:SF2">
    <property type="entry name" value="DUF3741 DOMAIN-CONTAINING PROTEIN"/>
    <property type="match status" value="1"/>
</dbReference>
<evidence type="ECO:0000313" key="2">
    <source>
        <dbReference type="EMBL" id="GAA0144231.1"/>
    </source>
</evidence>
<reference evidence="2 3" key="1">
    <citation type="submission" date="2024-01" db="EMBL/GenBank/DDBJ databases">
        <title>The complete chloroplast genome sequence of Lithospermum erythrorhizon: insights into the phylogenetic relationship among Boraginaceae species and the maternal lineages of purple gromwells.</title>
        <authorList>
            <person name="Okada T."/>
            <person name="Watanabe K."/>
        </authorList>
    </citation>
    <scope>NUCLEOTIDE SEQUENCE [LARGE SCALE GENOMIC DNA]</scope>
</reference>
<dbReference type="PANTHER" id="PTHR34282">
    <property type="entry name" value="OS01G0228800 PROTEIN-RELATED"/>
    <property type="match status" value="1"/>
</dbReference>
<feature type="compositionally biased region" description="Basic and acidic residues" evidence="1">
    <location>
        <begin position="432"/>
        <end position="453"/>
    </location>
</feature>
<feature type="compositionally biased region" description="Polar residues" evidence="1">
    <location>
        <begin position="519"/>
        <end position="561"/>
    </location>
</feature>
<feature type="region of interest" description="Disordered" evidence="1">
    <location>
        <begin position="432"/>
        <end position="474"/>
    </location>
</feature>
<sequence>MPQDSLRSIVYRSFVTCDDPGGIVECKTIRRSKATKKLGGKVENAKSEKNLVASSHKDIRKETSSNGLINKFDSSSSARSKEVSEGAQKLSNVVDSLSTNSLESQSEDIAKKLLKGAVNLQESLKMLGRFQEASKFMTSFKKKEKSGDRNSLQRSYSERFTDHSNVIDFQKPRLSADGGSSKDCYDELRDVIRESFGRQNLLQKGSSKERESAERNVDSSVYTPSASSSQSSTFNSHDFISSGSSSSNVQSERPKGSNLIAKLMGLDELASDPVQFIPNKPLGKSSESTNKRNILDLDLPIARKPSFIVHKAKPDQRTLGEIIEIMQSKGLMRDKSFEEPTQKWRPYEVSDFSDDSPPIVVMKPLHKYSLDKEFPHINNCTCGRASSKTKEMLKLWRTRERVSSKNIEPPEALSNPTMQRKTIAGKHAVLRISREKETKSFEQARARPKLKESEIEDTTSPIRPKASGHVTSHLQKGEVIEKRVDKIHRVAPKVKNGEERNQITESNSGRDAVSKANHQRNINSKQITSIPRESLASSKKVVQNKNSISRSRTTKMLSSPAKQKKPIKHDKLSDTETPVAVEIIGNGTIDIGINLELDNEDGMLGTSIIQEPVSSMELRDISDICSSDDTKPSSESSNIIIQQNVGALGDDSEVNCISSLNKSWKYQTTVRSVLSSSISFLNHAEELFDTTACQSLLVEATSLDNDELPDAKLILACATELLECKCQQWELTVYPLLQHPKQRPKISVSFEHLVEKICDELGKLKDNGRLSSDDLHIDYFYAMLRKDLWCNGAVSGAWDLGWMNAFTWDEVEQVVDYIEEELLGRIVEDLVSDLLL</sequence>
<feature type="compositionally biased region" description="Low complexity" evidence="1">
    <location>
        <begin position="219"/>
        <end position="251"/>
    </location>
</feature>
<gene>
    <name evidence="2" type="ORF">LIER_35893</name>
</gene>
<feature type="region of interest" description="Disordered" evidence="1">
    <location>
        <begin position="200"/>
        <end position="255"/>
    </location>
</feature>
<evidence type="ECO:0008006" key="4">
    <source>
        <dbReference type="Google" id="ProtNLM"/>
    </source>
</evidence>
<feature type="region of interest" description="Disordered" evidence="1">
    <location>
        <begin position="493"/>
        <end position="573"/>
    </location>
</feature>